<dbReference type="EMBL" id="CP071091">
    <property type="protein sequence ID" value="QSQ17083.1"/>
    <property type="molecule type" value="Genomic_DNA"/>
</dbReference>
<keyword evidence="3" id="KW-1185">Reference proteome</keyword>
<protein>
    <recommendedName>
        <fullName evidence="4">Lipoprotein</fullName>
    </recommendedName>
</protein>
<evidence type="ECO:0000313" key="2">
    <source>
        <dbReference type="EMBL" id="QSQ17083.1"/>
    </source>
</evidence>
<dbReference type="PROSITE" id="PS51257">
    <property type="entry name" value="PROKAR_LIPOPROTEIN"/>
    <property type="match status" value="1"/>
</dbReference>
<reference evidence="2 3" key="1">
    <citation type="submission" date="2021-02" db="EMBL/GenBank/DDBJ databases">
        <title>De Novo genome assembly of isolated myxobacteria.</title>
        <authorList>
            <person name="Stevens D.C."/>
        </authorList>
    </citation>
    <scope>NUCLEOTIDE SEQUENCE [LARGE SCALE GENOMIC DNA]</scope>
    <source>
        <strain evidence="2 3">SCHIC003</strain>
    </source>
</reference>
<evidence type="ECO:0000313" key="3">
    <source>
        <dbReference type="Proteomes" id="UP000663090"/>
    </source>
</evidence>
<organism evidence="2 3">
    <name type="scientific">Myxococcus landrumensis</name>
    <dbReference type="NCBI Taxonomy" id="2813577"/>
    <lineage>
        <taxon>Bacteria</taxon>
        <taxon>Pseudomonadati</taxon>
        <taxon>Myxococcota</taxon>
        <taxon>Myxococcia</taxon>
        <taxon>Myxococcales</taxon>
        <taxon>Cystobacterineae</taxon>
        <taxon>Myxococcaceae</taxon>
        <taxon>Myxococcus</taxon>
    </lineage>
</organism>
<proteinExistence type="predicted"/>
<dbReference type="InterPro" id="IPR046256">
    <property type="entry name" value="DUF6289"/>
</dbReference>
<dbReference type="Pfam" id="PF19806">
    <property type="entry name" value="DUF6289"/>
    <property type="match status" value="1"/>
</dbReference>
<name>A0ABX7NFA2_9BACT</name>
<sequence>MRFNLVTRGLGLAVSLLAVACGGPEAASEPREVDMSHHGEAPPPCDSTFQYNYYSDATLTTLVGIRTCSCGIPLGRWGRVTEFEKVVIPDSACASPF</sequence>
<feature type="chain" id="PRO_5045423417" description="Lipoprotein" evidence="1">
    <location>
        <begin position="21"/>
        <end position="97"/>
    </location>
</feature>
<gene>
    <name evidence="2" type="ORF">JY572_13920</name>
</gene>
<keyword evidence="1" id="KW-0732">Signal</keyword>
<evidence type="ECO:0008006" key="4">
    <source>
        <dbReference type="Google" id="ProtNLM"/>
    </source>
</evidence>
<evidence type="ECO:0000256" key="1">
    <source>
        <dbReference type="SAM" id="SignalP"/>
    </source>
</evidence>
<feature type="signal peptide" evidence="1">
    <location>
        <begin position="1"/>
        <end position="20"/>
    </location>
</feature>
<accession>A0ABX7NFA2</accession>
<dbReference type="RefSeq" id="WP_206718718.1">
    <property type="nucleotide sequence ID" value="NZ_CP071091.1"/>
</dbReference>
<dbReference type="Proteomes" id="UP000663090">
    <property type="component" value="Chromosome"/>
</dbReference>